<proteinExistence type="predicted"/>
<evidence type="ECO:0000313" key="1">
    <source>
        <dbReference type="EMBL" id="AGI04181.1"/>
    </source>
</evidence>
<dbReference type="AlphaFoldDB" id="M4VP18"/>
<dbReference type="EMBL" id="KC211769">
    <property type="protein sequence ID" value="AGI04181.1"/>
    <property type="molecule type" value="Genomic_DNA"/>
</dbReference>
<accession>M4VP18</accession>
<sequence>MIATTPNTAIKPFNAKLSFLTITSDHSTRYLPNSDNILPCALSRIDEQKSGRLKPPLQIRALIETTCCLCYLQLMGENSRHQKC</sequence>
<name>M4VP18_9HYPH</name>
<protein>
    <submittedName>
        <fullName evidence="1">Uncharacterized protein</fullName>
    </submittedName>
</protein>
<reference evidence="1" key="1">
    <citation type="journal article" date="2013" name="Mar. Drugs">
        <title>Assessing the effectiveness of functional genetic screens for the identification of bioactive metabolites.</title>
        <authorList>
            <person name="Penesyan A."/>
            <person name="Ballestriero F."/>
            <person name="Daim M."/>
            <person name="Kjelleberg S."/>
            <person name="Thomas T."/>
            <person name="Egan S."/>
        </authorList>
    </citation>
    <scope>NUCLEOTIDE SEQUENCE</scope>
    <source>
        <strain evidence="1">D323</strain>
    </source>
</reference>
<organism evidence="1">
    <name type="scientific">Pseudovibrio sp. D323</name>
    <dbReference type="NCBI Taxonomy" id="882118"/>
    <lineage>
        <taxon>Bacteria</taxon>
        <taxon>Pseudomonadati</taxon>
        <taxon>Pseudomonadota</taxon>
        <taxon>Alphaproteobacteria</taxon>
        <taxon>Hyphomicrobiales</taxon>
        <taxon>Stappiaceae</taxon>
        <taxon>Pseudovibrio</taxon>
    </lineage>
</organism>